<evidence type="ECO:0000259" key="6">
    <source>
        <dbReference type="PROSITE" id="PS51007"/>
    </source>
</evidence>
<dbReference type="InterPro" id="IPR036909">
    <property type="entry name" value="Cyt_c-like_dom_sf"/>
</dbReference>
<evidence type="ECO:0000256" key="4">
    <source>
        <dbReference type="PROSITE-ProRule" id="PRU00433"/>
    </source>
</evidence>
<dbReference type="PROSITE" id="PS51820">
    <property type="entry name" value="PA14"/>
    <property type="match status" value="1"/>
</dbReference>
<feature type="signal peptide" evidence="5">
    <location>
        <begin position="1"/>
        <end position="21"/>
    </location>
</feature>
<dbReference type="Pfam" id="PF00034">
    <property type="entry name" value="Cytochrom_C"/>
    <property type="match status" value="1"/>
</dbReference>
<evidence type="ECO:0000256" key="3">
    <source>
        <dbReference type="ARBA" id="ARBA00023004"/>
    </source>
</evidence>
<dbReference type="Proteomes" id="UP000464178">
    <property type="component" value="Chromosome"/>
</dbReference>
<gene>
    <name evidence="8" type="ORF">SOIL9_32720</name>
</gene>
<keyword evidence="2 4" id="KW-0479">Metal-binding</keyword>
<keyword evidence="5" id="KW-0732">Signal</keyword>
<evidence type="ECO:0000313" key="8">
    <source>
        <dbReference type="EMBL" id="VTR94442.1"/>
    </source>
</evidence>
<accession>A0A6P2D4Q1</accession>
<reference evidence="8 9" key="1">
    <citation type="submission" date="2019-05" db="EMBL/GenBank/DDBJ databases">
        <authorList>
            <consortium name="Science for Life Laboratories"/>
        </authorList>
    </citation>
    <scope>NUCLEOTIDE SEQUENCE [LARGE SCALE GENOMIC DNA]</scope>
    <source>
        <strain evidence="8">Soil9</strain>
    </source>
</reference>
<dbReference type="GO" id="GO:0020037">
    <property type="term" value="F:heme binding"/>
    <property type="evidence" value="ECO:0007669"/>
    <property type="project" value="InterPro"/>
</dbReference>
<evidence type="ECO:0000256" key="1">
    <source>
        <dbReference type="ARBA" id="ARBA00022617"/>
    </source>
</evidence>
<proteinExistence type="predicted"/>
<dbReference type="GO" id="GO:0009055">
    <property type="term" value="F:electron transfer activity"/>
    <property type="evidence" value="ECO:0007669"/>
    <property type="project" value="InterPro"/>
</dbReference>
<sequence length="1040" mass="112708">MRYRQILLALAALLPAQSVRAIEPADLKPGLVATFSSPANVPVTKAASVTRLEPTVAFTLNAGESAHPKLGVTAVAEWTGYINVTRTGKYSFSALVRGGTLTVKVGGKQVASAGPQGTTEDVVNLEGGVQSFEARFVRGNEPTARVELFWQGAGFIKEPLPNQFLGHLAKDRPEHFTTDAALEHGRFKFEELGCVKCHRASTDDKMARGLVEHTGPNLTEIAKRAYPGWIYTWLEDPTKLRTHTTMPKTFRNDATGAAERFAVTQYLISLSGKPLDVYKLPTIPSDQIKQSMDRGRVLYSVAGCAACHSDPLPKKKKDDDEEKEPLAPVDFVYGLGTLSGPTPKYSLGGLGSKTRPEALAAYLANPLKTNPHGRMPNMNLNAGEAIDLARYLCRVPDENVTPEMPEPESTPIALLPTVFPKLTAEEQKRFARLKPQSQWAELGAQLALTKGCVNCHSIEQNGKPVQPLQTDVVPTLDQIKKADAKGCLTEKPNATKAPVYKLDPKEREDIAAFVRTGLEGDGAPAPAYQARVALRRFNCLNCHQRDGEGGIPTELADQMRQLEKAENADDVRPPMLTGVGHKTRTSWLKAVLTQSGRARPWMQLRMPQYGEPNVGFLPEAVAALEGTVPDDKVHVVERTAAKVAAGREIIGKGGLGCISCHDIGGYTNTGTRGPNLATIDQRVRYEWYERWLSQPLRMAPGTRMPQAFVDGKSTLTTMLNASPHLQGEAMWAYLALGPDLPLPDGLEPPRGVVVAVKDRPEVLRTFMPDAGSKAVAVGYPGYVSLAFSADQCRTAYAWGGNFLDASPVWANRGGNPAKLLGQKFWTAPPGHPWGLTKAGAAPPDFLTRASNPAFGLPMPLEPARIYDGPMAVKFDGYSLDKDGKPTFRYRLDETLKGQPELAVAETPVPLKGSVATGLGRKFELVIPGSSQVWFLAGVTNKEPRLYDATGKAITLDLKAEEVTSPATARVILSADGRATLVDATGAPDGSSWRFVPTKNGGWLAVLKLPSAKDEKIVRFALNLWALPKDDDTILKELFGR</sequence>
<dbReference type="PROSITE" id="PS51007">
    <property type="entry name" value="CYTC"/>
    <property type="match status" value="3"/>
</dbReference>
<dbReference type="Gene3D" id="2.60.120.380">
    <property type="match status" value="1"/>
</dbReference>
<evidence type="ECO:0000259" key="7">
    <source>
        <dbReference type="PROSITE" id="PS51820"/>
    </source>
</evidence>
<feature type="domain" description="Cytochrome c" evidence="6">
    <location>
        <begin position="641"/>
        <end position="738"/>
    </location>
</feature>
<dbReference type="Gene3D" id="1.10.760.10">
    <property type="entry name" value="Cytochrome c-like domain"/>
    <property type="match status" value="4"/>
</dbReference>
<dbReference type="PANTHER" id="PTHR33546">
    <property type="entry name" value="LARGE, MULTIFUNCTIONAL SECRETED PROTEIN-RELATED"/>
    <property type="match status" value="1"/>
</dbReference>
<dbReference type="AlphaFoldDB" id="A0A6P2D4Q1"/>
<dbReference type="KEGG" id="gms:SOIL9_32720"/>
<dbReference type="GO" id="GO:0046872">
    <property type="term" value="F:metal ion binding"/>
    <property type="evidence" value="ECO:0007669"/>
    <property type="project" value="UniProtKB-KW"/>
</dbReference>
<feature type="domain" description="Cytochrome c" evidence="6">
    <location>
        <begin position="290"/>
        <end position="518"/>
    </location>
</feature>
<keyword evidence="3 4" id="KW-0408">Iron</keyword>
<evidence type="ECO:0008006" key="10">
    <source>
        <dbReference type="Google" id="ProtNLM"/>
    </source>
</evidence>
<dbReference type="SUPFAM" id="SSF46626">
    <property type="entry name" value="Cytochrome c"/>
    <property type="match status" value="4"/>
</dbReference>
<name>A0A6P2D4Q1_9BACT</name>
<evidence type="ECO:0000256" key="5">
    <source>
        <dbReference type="SAM" id="SignalP"/>
    </source>
</evidence>
<dbReference type="SUPFAM" id="SSF56988">
    <property type="entry name" value="Anthrax protective antigen"/>
    <property type="match status" value="1"/>
</dbReference>
<dbReference type="InterPro" id="IPR009056">
    <property type="entry name" value="Cyt_c-like_dom"/>
</dbReference>
<dbReference type="InterPro" id="IPR037524">
    <property type="entry name" value="PA14/GLEYA"/>
</dbReference>
<feature type="chain" id="PRO_5026835528" description="Cytochrome c" evidence="5">
    <location>
        <begin position="22"/>
        <end position="1040"/>
    </location>
</feature>
<keyword evidence="9" id="KW-1185">Reference proteome</keyword>
<evidence type="ECO:0000256" key="2">
    <source>
        <dbReference type="ARBA" id="ARBA00022723"/>
    </source>
</evidence>
<feature type="domain" description="Cytochrome c" evidence="6">
    <location>
        <begin position="180"/>
        <end position="271"/>
    </location>
</feature>
<protein>
    <recommendedName>
        <fullName evidence="10">Cytochrome c</fullName>
    </recommendedName>
</protein>
<dbReference type="EMBL" id="LR593886">
    <property type="protein sequence ID" value="VTR94442.1"/>
    <property type="molecule type" value="Genomic_DNA"/>
</dbReference>
<dbReference type="InterPro" id="IPR036280">
    <property type="entry name" value="Multihaem_cyt_sf"/>
</dbReference>
<dbReference type="SUPFAM" id="SSF48695">
    <property type="entry name" value="Multiheme cytochromes"/>
    <property type="match status" value="1"/>
</dbReference>
<dbReference type="PANTHER" id="PTHR33546:SF1">
    <property type="entry name" value="LARGE, MULTIFUNCTIONAL SECRETED PROTEIN"/>
    <property type="match status" value="1"/>
</dbReference>
<evidence type="ECO:0000313" key="9">
    <source>
        <dbReference type="Proteomes" id="UP000464178"/>
    </source>
</evidence>
<dbReference type="RefSeq" id="WP_162668977.1">
    <property type="nucleotide sequence ID" value="NZ_LR593886.1"/>
</dbReference>
<keyword evidence="1 4" id="KW-0349">Heme</keyword>
<feature type="domain" description="PA14" evidence="7">
    <location>
        <begin position="26"/>
        <end position="164"/>
    </location>
</feature>
<organism evidence="8 9">
    <name type="scientific">Gemmata massiliana</name>
    <dbReference type="NCBI Taxonomy" id="1210884"/>
    <lineage>
        <taxon>Bacteria</taxon>
        <taxon>Pseudomonadati</taxon>
        <taxon>Planctomycetota</taxon>
        <taxon>Planctomycetia</taxon>
        <taxon>Gemmatales</taxon>
        <taxon>Gemmataceae</taxon>
        <taxon>Gemmata</taxon>
    </lineage>
</organism>